<keyword evidence="4" id="KW-1185">Reference proteome</keyword>
<evidence type="ECO:0000256" key="2">
    <source>
        <dbReference type="SAM" id="SignalP"/>
    </source>
</evidence>
<accession>A0AAW9DQU3</accession>
<sequence length="657" mass="72209">MTLTRRLIASLLGSTFLMPGLAAAAPPGASPVVTAPVVSAPVPKAAMPYVIRAGRGPQLTTAQMAALIRHRIRYVFVLYQENRSFDSYFGTFPGADGLYSQAAAQTPGLTQKIIGVSGKVETIQPFTIGPKQFAADTDDIDHSHPIMFAKMHIVNGHAEMNRFALEEEKKYWKSGPHPSLKAKQMGELAMAHEDCNTIPILWRYADRFVLMDHMFQDMVGPSTPGNLSIFAAQTGLTQWALHPNEAWKQVNQPGEPVDADIDPLWGSREDPFQHKLVPYNPRDYAEDGPGKVQINQTYATVALTTAGNTVKRKTSADLDPKPDLDDVRKDISFIQRLDRHKVAWRWFQEGFSTRPVPDDLGPKDAEGVHASYITHHNGPQYFGYIANNPKMTADMGGLRDFFTAVKQGSLPAEGGVFYVKGGYLNGFGMHPTDPDPAVQKKFLGDDDHPGYSDSQISEAMLARAVNAIASSKYWAHAAIIITWDDSEGDYDHVPPPELATAPNGTLLSDGPRVPFIVISPFARAHEVSHAIGNQASVIKFVDAVFNLPPLATLPDEQEGRQRGEAEFHQKYMGPFDAETPDVTDLFSAFDPLRLEGKAEPLPASYAMVPEDWTTELPARTGADCKMIGIVPTNVQLHLPNRIPKDFNPRPKTDPTKS</sequence>
<dbReference type="GO" id="GO:0042578">
    <property type="term" value="F:phosphoric ester hydrolase activity"/>
    <property type="evidence" value="ECO:0007669"/>
    <property type="project" value="UniProtKB-ARBA"/>
</dbReference>
<evidence type="ECO:0000313" key="3">
    <source>
        <dbReference type="EMBL" id="MDX5931496.1"/>
    </source>
</evidence>
<comment type="caution">
    <text evidence="3">The sequence shown here is derived from an EMBL/GenBank/DDBJ whole genome shotgun (WGS) entry which is preliminary data.</text>
</comment>
<reference evidence="3 4" key="1">
    <citation type="submission" date="2023-11" db="EMBL/GenBank/DDBJ databases">
        <title>MicrobeMod: A computational toolkit for identifying prokaryotic methylation and restriction-modification with nanopore sequencing.</title>
        <authorList>
            <person name="Crits-Christoph A."/>
            <person name="Kang S.C."/>
            <person name="Lee H."/>
            <person name="Ostrov N."/>
        </authorList>
    </citation>
    <scope>NUCLEOTIDE SEQUENCE [LARGE SCALE GENOMIC DNA]</scope>
    <source>
        <strain evidence="3 4">DSMZ 700</strain>
    </source>
</reference>
<dbReference type="PANTHER" id="PTHR31956:SF1">
    <property type="entry name" value="NON-SPECIFIC PHOSPHOLIPASE C1"/>
    <property type="match status" value="1"/>
</dbReference>
<dbReference type="InterPro" id="IPR007312">
    <property type="entry name" value="Phosphoesterase"/>
</dbReference>
<dbReference type="Pfam" id="PF04185">
    <property type="entry name" value="Phosphoesterase"/>
    <property type="match status" value="1"/>
</dbReference>
<dbReference type="Proteomes" id="UP001279553">
    <property type="component" value="Unassembled WGS sequence"/>
</dbReference>
<feature type="signal peptide" evidence="2">
    <location>
        <begin position="1"/>
        <end position="24"/>
    </location>
</feature>
<keyword evidence="1" id="KW-0378">Hydrolase</keyword>
<proteinExistence type="predicted"/>
<gene>
    <name evidence="3" type="ORF">SIL87_12020</name>
</gene>
<dbReference type="InterPro" id="IPR017850">
    <property type="entry name" value="Alkaline_phosphatase_core_sf"/>
</dbReference>
<evidence type="ECO:0000313" key="4">
    <source>
        <dbReference type="Proteomes" id="UP001279553"/>
    </source>
</evidence>
<name>A0AAW9DQU3_ACIAO</name>
<evidence type="ECO:0000256" key="1">
    <source>
        <dbReference type="ARBA" id="ARBA00022801"/>
    </source>
</evidence>
<protein>
    <submittedName>
        <fullName evidence="3">Alkaline phosphatase family protein</fullName>
    </submittedName>
</protein>
<dbReference type="PANTHER" id="PTHR31956">
    <property type="entry name" value="NON-SPECIFIC PHOSPHOLIPASE C4-RELATED"/>
    <property type="match status" value="1"/>
</dbReference>
<dbReference type="Gene3D" id="3.40.720.10">
    <property type="entry name" value="Alkaline Phosphatase, subunit A"/>
    <property type="match status" value="2"/>
</dbReference>
<feature type="chain" id="PRO_5043320157" evidence="2">
    <location>
        <begin position="25"/>
        <end position="657"/>
    </location>
</feature>
<dbReference type="RefSeq" id="WP_319614405.1">
    <property type="nucleotide sequence ID" value="NZ_JAWXYB010000018.1"/>
</dbReference>
<organism evidence="3 4">
    <name type="scientific">Acidiphilium acidophilum</name>
    <name type="common">Thiobacillus acidophilus</name>
    <dbReference type="NCBI Taxonomy" id="76588"/>
    <lineage>
        <taxon>Bacteria</taxon>
        <taxon>Pseudomonadati</taxon>
        <taxon>Pseudomonadota</taxon>
        <taxon>Alphaproteobacteria</taxon>
        <taxon>Acetobacterales</taxon>
        <taxon>Acidocellaceae</taxon>
        <taxon>Acidiphilium</taxon>
    </lineage>
</organism>
<keyword evidence="2" id="KW-0732">Signal</keyword>
<dbReference type="EMBL" id="JAWXYB010000018">
    <property type="protein sequence ID" value="MDX5931496.1"/>
    <property type="molecule type" value="Genomic_DNA"/>
</dbReference>
<dbReference type="AlphaFoldDB" id="A0AAW9DQU3"/>